<evidence type="ECO:0000313" key="1">
    <source>
        <dbReference type="EMBL" id="NEA17728.1"/>
    </source>
</evidence>
<comment type="caution">
    <text evidence="1">The sequence shown here is derived from an EMBL/GenBank/DDBJ whole genome shotgun (WGS) entry which is preliminary data.</text>
</comment>
<dbReference type="Proteomes" id="UP000471293">
    <property type="component" value="Unassembled WGS sequence"/>
</dbReference>
<organism evidence="1 2">
    <name type="scientific">Streptomyces halstedii</name>
    <dbReference type="NCBI Taxonomy" id="1944"/>
    <lineage>
        <taxon>Bacteria</taxon>
        <taxon>Bacillati</taxon>
        <taxon>Actinomycetota</taxon>
        <taxon>Actinomycetes</taxon>
        <taxon>Kitasatosporales</taxon>
        <taxon>Streptomycetaceae</taxon>
        <taxon>Streptomyces</taxon>
    </lineage>
</organism>
<evidence type="ECO:0000313" key="2">
    <source>
        <dbReference type="Proteomes" id="UP000471293"/>
    </source>
</evidence>
<dbReference type="RefSeq" id="WP_164346463.1">
    <property type="nucleotide sequence ID" value="NZ_JAAGLQ010000433.1"/>
</dbReference>
<accession>A0A6N9U270</accession>
<reference evidence="1 2" key="1">
    <citation type="submission" date="2020-01" db="EMBL/GenBank/DDBJ databases">
        <title>Insect and environment-associated Actinomycetes.</title>
        <authorList>
            <person name="Currrie C."/>
            <person name="Chevrette M."/>
            <person name="Carlson C."/>
            <person name="Stubbendieck R."/>
            <person name="Wendt-Pienkowski E."/>
        </authorList>
    </citation>
    <scope>NUCLEOTIDE SEQUENCE [LARGE SCALE GENOMIC DNA]</scope>
    <source>
        <strain evidence="1 2">SID11342</strain>
    </source>
</reference>
<sequence>MSGRGGTSIFDPQGPLHGGGGDQYNYYWSSGVGEQLVRGGAARLEIVREHRLRLARCYIRPRGYSRIAQRLTRPGAVVILDGAPGAGRRAAATMLLEETSVPDGRIEELPAVLEEGVPCDPSADDRYLLDLSRVGEGDYTAAQRTLMRYRSLVEKCGARMVAVAPAGLEWMLDAELAPLASPVERPRGRAVLSRHLRVRQVRFTYEQLTTDELSHLLASAPMRDLDRLADLVAQARASARYGTDFADWRDEAVAAATNWTRQVAGQLRDHRDVRGRALLLAAAMTHGSAADTVLGAADGLLEVLRYPKDETPALAREGAGEQFEKLSLARDDDGRVRFDRLDYDSAVRHHFWQNFPELREGFRDWAGRCMALPELGSEDRARLAHRFAEQALASGRPEDLYVLAERWTEPAADGRLRAEAAAVLELGLSHEQYGARFRSRIYDWVRGSRLTPDLARVLTDVCRHVVAVTHPEQALVRLRYLVLRLKPTEATAQSARTALLELARGNRRLYARLVNPLLQRTRPKDRCLGLLVELLDPAELETEPPWLECTLAWSAVMIGTPPAVWTPLVRRWLALSALGRLSDRGLGALVIATSGDRELLDRLYVTTCEWAESRPPDATRPGLSEDRRRIADAFCRDIDTALGIGGVPAGPGARMTRDGT</sequence>
<proteinExistence type="predicted"/>
<name>A0A6N9U270_STRHA</name>
<gene>
    <name evidence="1" type="ORF">G3I29_19890</name>
</gene>
<dbReference type="EMBL" id="JAAGLQ010000433">
    <property type="protein sequence ID" value="NEA17728.1"/>
    <property type="molecule type" value="Genomic_DNA"/>
</dbReference>
<dbReference type="AlphaFoldDB" id="A0A6N9U270"/>
<protein>
    <submittedName>
        <fullName evidence="1">Uncharacterized protein</fullName>
    </submittedName>
</protein>